<proteinExistence type="predicted"/>
<organism evidence="2 3">
    <name type="scientific">Tuber aestivum</name>
    <name type="common">summer truffle</name>
    <dbReference type="NCBI Taxonomy" id="59557"/>
    <lineage>
        <taxon>Eukaryota</taxon>
        <taxon>Fungi</taxon>
        <taxon>Dikarya</taxon>
        <taxon>Ascomycota</taxon>
        <taxon>Pezizomycotina</taxon>
        <taxon>Pezizomycetes</taxon>
        <taxon>Pezizales</taxon>
        <taxon>Tuberaceae</taxon>
        <taxon>Tuber</taxon>
    </lineage>
</organism>
<evidence type="ECO:0000313" key="2">
    <source>
        <dbReference type="EMBL" id="CUS10893.1"/>
    </source>
</evidence>
<dbReference type="InterPro" id="IPR008551">
    <property type="entry name" value="TANGO2"/>
</dbReference>
<dbReference type="Proteomes" id="UP001412239">
    <property type="component" value="Unassembled WGS sequence"/>
</dbReference>
<feature type="compositionally biased region" description="Low complexity" evidence="1">
    <location>
        <begin position="268"/>
        <end position="283"/>
    </location>
</feature>
<dbReference type="AlphaFoldDB" id="A0A292PWM5"/>
<reference evidence="2" key="1">
    <citation type="submission" date="2015-10" db="EMBL/GenBank/DDBJ databases">
        <authorList>
            <person name="Regsiter A."/>
            <person name="william w."/>
        </authorList>
    </citation>
    <scope>NUCLEOTIDE SEQUENCE</scope>
    <source>
        <strain evidence="2">Montdore</strain>
    </source>
</reference>
<dbReference type="GO" id="GO:0007030">
    <property type="term" value="P:Golgi organization"/>
    <property type="evidence" value="ECO:0007669"/>
    <property type="project" value="TreeGrafter"/>
</dbReference>
<evidence type="ECO:0000256" key="1">
    <source>
        <dbReference type="SAM" id="MobiDB-lite"/>
    </source>
</evidence>
<keyword evidence="3" id="KW-1185">Reference proteome</keyword>
<dbReference type="GO" id="GO:0005794">
    <property type="term" value="C:Golgi apparatus"/>
    <property type="evidence" value="ECO:0007669"/>
    <property type="project" value="TreeGrafter"/>
</dbReference>
<feature type="region of interest" description="Disordered" evidence="1">
    <location>
        <begin position="268"/>
        <end position="294"/>
    </location>
</feature>
<sequence length="374" mass="40442">MCILLLTTSHPDYPLILLNNRDEFLHRLTQPAAFWEPPYSHIFSGRDLARPEHGTWLGITRSGRLAVLTNFCEDSSAAAISQKSRGAVVTLFLTSHEDLNGSTESLLHRLLADGQMKGVGGFSLLCGTLRPSSSSGGPKANLEKLAVICNRTAAGDEGVESGAHWIAGTKGETHGLSNSLFDDPWPKVVIGKKLLAETIERSAGKPENELLEDLFAVLSHDTMPVTRGKNSEAQLEALRHSIFIPTFETSPETPEKNGHVEPVAEGAASARPARSGANGVSSTGSGGAEGLLGNGDKAEHYCTTPDEEEHGWNHPERLYGTHKQTIILLHKNGKIKYVERTLYDNDAKPVDKKDRDIVCELDIEGWSDAPTTAA</sequence>
<dbReference type="Pfam" id="PF05742">
    <property type="entry name" value="TANGO2"/>
    <property type="match status" value="1"/>
</dbReference>
<name>A0A292PWM5_9PEZI</name>
<dbReference type="PANTHER" id="PTHR17985:SF8">
    <property type="entry name" value="TRANSPORT AND GOLGI ORGANIZATION PROTEIN 2 HOMOLOG"/>
    <property type="match status" value="1"/>
</dbReference>
<dbReference type="EMBL" id="LN891037">
    <property type="protein sequence ID" value="CUS10893.1"/>
    <property type="molecule type" value="Genomic_DNA"/>
</dbReference>
<accession>A0A292PWM5</accession>
<dbReference type="PANTHER" id="PTHR17985">
    <property type="entry name" value="SER/THR-RICH PROTEIN T10 IN DGCR REGION"/>
    <property type="match status" value="1"/>
</dbReference>
<gene>
    <name evidence="2" type="ORF">GSTUAT00005035001</name>
</gene>
<feature type="compositionally biased region" description="Gly residues" evidence="1">
    <location>
        <begin position="284"/>
        <end position="293"/>
    </location>
</feature>
<protein>
    <submittedName>
        <fullName evidence="2">Uncharacterized protein</fullName>
    </submittedName>
</protein>
<dbReference type="GO" id="GO:0009306">
    <property type="term" value="P:protein secretion"/>
    <property type="evidence" value="ECO:0007669"/>
    <property type="project" value="TreeGrafter"/>
</dbReference>
<evidence type="ECO:0000313" key="3">
    <source>
        <dbReference type="Proteomes" id="UP001412239"/>
    </source>
</evidence>